<dbReference type="GO" id="GO:0008270">
    <property type="term" value="F:zinc ion binding"/>
    <property type="evidence" value="ECO:0007669"/>
    <property type="project" value="UniProtKB-KW"/>
</dbReference>
<reference evidence="6 7" key="1">
    <citation type="journal article" date="2013" name="PLoS Genet.">
        <title>Distinctive expansion of potential virulence genes in the genome of the oomycete fish pathogen Saprolegnia parasitica.</title>
        <authorList>
            <person name="Jiang R.H."/>
            <person name="de Bruijn I."/>
            <person name="Haas B.J."/>
            <person name="Belmonte R."/>
            <person name="Lobach L."/>
            <person name="Christie J."/>
            <person name="van den Ackerveken G."/>
            <person name="Bottin A."/>
            <person name="Bulone V."/>
            <person name="Diaz-Moreno S.M."/>
            <person name="Dumas B."/>
            <person name="Fan L."/>
            <person name="Gaulin E."/>
            <person name="Govers F."/>
            <person name="Grenville-Briggs L.J."/>
            <person name="Horner N.R."/>
            <person name="Levin J.Z."/>
            <person name="Mammella M."/>
            <person name="Meijer H.J."/>
            <person name="Morris P."/>
            <person name="Nusbaum C."/>
            <person name="Oome S."/>
            <person name="Phillips A.J."/>
            <person name="van Rooyen D."/>
            <person name="Rzeszutek E."/>
            <person name="Saraiva M."/>
            <person name="Secombes C.J."/>
            <person name="Seidl M.F."/>
            <person name="Snel B."/>
            <person name="Stassen J.H."/>
            <person name="Sykes S."/>
            <person name="Tripathy S."/>
            <person name="van den Berg H."/>
            <person name="Vega-Arreguin J.C."/>
            <person name="Wawra S."/>
            <person name="Young S.K."/>
            <person name="Zeng Q."/>
            <person name="Dieguez-Uribeondo J."/>
            <person name="Russ C."/>
            <person name="Tyler B.M."/>
            <person name="van West P."/>
        </authorList>
    </citation>
    <scope>NUCLEOTIDE SEQUENCE [LARGE SCALE GENOMIC DNA]</scope>
    <source>
        <strain evidence="6 7">CBS 223.65</strain>
    </source>
</reference>
<dbReference type="GeneID" id="24138109"/>
<dbReference type="VEuPathDB" id="FungiDB:SPRG_16487"/>
<evidence type="ECO:0000313" key="6">
    <source>
        <dbReference type="EMBL" id="KDO18014.1"/>
    </source>
</evidence>
<evidence type="ECO:0000256" key="3">
    <source>
        <dbReference type="ARBA" id="ARBA00022833"/>
    </source>
</evidence>
<protein>
    <recommendedName>
        <fullName evidence="5">FYVE-type domain-containing protein</fullName>
    </recommendedName>
</protein>
<dbReference type="InterPro" id="IPR017455">
    <property type="entry name" value="Znf_FYVE-rel"/>
</dbReference>
<dbReference type="RefSeq" id="XP_012211281.1">
    <property type="nucleotide sequence ID" value="XM_012355891.1"/>
</dbReference>
<dbReference type="InterPro" id="IPR000306">
    <property type="entry name" value="Znf_FYVE"/>
</dbReference>
<evidence type="ECO:0000256" key="2">
    <source>
        <dbReference type="ARBA" id="ARBA00022771"/>
    </source>
</evidence>
<dbReference type="Gene3D" id="3.30.530.20">
    <property type="match status" value="1"/>
</dbReference>
<evidence type="ECO:0000313" key="7">
    <source>
        <dbReference type="Proteomes" id="UP000030745"/>
    </source>
</evidence>
<keyword evidence="1" id="KW-0479">Metal-binding</keyword>
<dbReference type="OMA" id="HWRANTL"/>
<feature type="domain" description="FYVE-type" evidence="5">
    <location>
        <begin position="267"/>
        <end position="301"/>
    </location>
</feature>
<dbReference type="AlphaFoldDB" id="A0A067BHZ0"/>
<dbReference type="InterPro" id="IPR013083">
    <property type="entry name" value="Znf_RING/FYVE/PHD"/>
</dbReference>
<dbReference type="EMBL" id="KK583515">
    <property type="protein sequence ID" value="KDO18014.1"/>
    <property type="molecule type" value="Genomic_DNA"/>
</dbReference>
<dbReference type="PROSITE" id="PS50178">
    <property type="entry name" value="ZF_FYVE"/>
    <property type="match status" value="1"/>
</dbReference>
<proteinExistence type="predicted"/>
<dbReference type="STRING" id="695850.A0A067BHZ0"/>
<keyword evidence="2 4" id="KW-0863">Zinc-finger</keyword>
<keyword evidence="3" id="KW-0862">Zinc</keyword>
<dbReference type="SUPFAM" id="SSF55961">
    <property type="entry name" value="Bet v1-like"/>
    <property type="match status" value="1"/>
</dbReference>
<dbReference type="KEGG" id="spar:SPRG_16487"/>
<dbReference type="SMART" id="SM00064">
    <property type="entry name" value="FYVE"/>
    <property type="match status" value="1"/>
</dbReference>
<accession>A0A067BHZ0</accession>
<evidence type="ECO:0000256" key="4">
    <source>
        <dbReference type="PROSITE-ProRule" id="PRU00091"/>
    </source>
</evidence>
<dbReference type="Gene3D" id="3.30.40.10">
    <property type="entry name" value="Zinc/RING finger domain, C3HC4 (zinc finger)"/>
    <property type="match status" value="1"/>
</dbReference>
<dbReference type="InterPro" id="IPR023393">
    <property type="entry name" value="START-like_dom_sf"/>
</dbReference>
<dbReference type="Proteomes" id="UP000030745">
    <property type="component" value="Unassembled WGS sequence"/>
</dbReference>
<dbReference type="OrthoDB" id="63070at2759"/>
<dbReference type="Pfam" id="PF01363">
    <property type="entry name" value="FYVE"/>
    <property type="match status" value="1"/>
</dbReference>
<dbReference type="PANTHER" id="PTHR43102:SF2">
    <property type="entry name" value="GAF DOMAIN-CONTAINING PROTEIN"/>
    <property type="match status" value="1"/>
</dbReference>
<evidence type="ECO:0000256" key="1">
    <source>
        <dbReference type="ARBA" id="ARBA00022723"/>
    </source>
</evidence>
<dbReference type="InterPro" id="IPR011011">
    <property type="entry name" value="Znf_FYVE_PHD"/>
</dbReference>
<dbReference type="PANTHER" id="PTHR43102">
    <property type="entry name" value="SLR1143 PROTEIN"/>
    <property type="match status" value="1"/>
</dbReference>
<keyword evidence="7" id="KW-1185">Reference proteome</keyword>
<gene>
    <name evidence="6" type="ORF">SPRG_16487</name>
</gene>
<sequence>MAYVGGTQRVDKLFGEQAQSLRPKPLRPSTEARLVELMEKRSSDFVKLMLDGPSTLQFVREKRGVALLEGHNHKRQYMVKATTTVQGSVEDILLSFQMNNTWDFDTTMHKFFDLYANKGATLSTVASQPIAVHWMSLNTDKIESRDFVFASHARFYEHTDAGLCLLPFTSRSDATSGSLVWESVDLAKEIPLLRQTTTGCTRYYFRHAGFYVETTSEEDTCRVSFALSLDNDAGSVGGSKWMHNLALSLENLARALRRIELVPKEKWHHREHCTLCKKSFRAFRRRHHCRLCGESICGDCSKTMQLDTPVIDHGQRLSPVFRRVWPLVVRPTVSVEHRVVRVHAQL</sequence>
<organism evidence="6 7">
    <name type="scientific">Saprolegnia parasitica (strain CBS 223.65)</name>
    <dbReference type="NCBI Taxonomy" id="695850"/>
    <lineage>
        <taxon>Eukaryota</taxon>
        <taxon>Sar</taxon>
        <taxon>Stramenopiles</taxon>
        <taxon>Oomycota</taxon>
        <taxon>Saprolegniomycetes</taxon>
        <taxon>Saprolegniales</taxon>
        <taxon>Saprolegniaceae</taxon>
        <taxon>Saprolegnia</taxon>
    </lineage>
</organism>
<dbReference type="SUPFAM" id="SSF57903">
    <property type="entry name" value="FYVE/PHD zinc finger"/>
    <property type="match status" value="1"/>
</dbReference>
<name>A0A067BHZ0_SAPPC</name>
<evidence type="ECO:0000259" key="5">
    <source>
        <dbReference type="PROSITE" id="PS50178"/>
    </source>
</evidence>